<dbReference type="Pfam" id="PF02609">
    <property type="entry name" value="Exonuc_VII_S"/>
    <property type="match status" value="1"/>
</dbReference>
<protein>
    <recommendedName>
        <fullName evidence="6">Exodeoxyribonuclease 7 small subunit</fullName>
        <ecNumber evidence="6">3.1.11.6</ecNumber>
    </recommendedName>
    <alternativeName>
        <fullName evidence="6">Exodeoxyribonuclease VII small subunit</fullName>
        <shortName evidence="6">Exonuclease VII small subunit</shortName>
    </alternativeName>
</protein>
<dbReference type="Gene3D" id="1.10.287.1040">
    <property type="entry name" value="Exonuclease VII, small subunit"/>
    <property type="match status" value="1"/>
</dbReference>
<evidence type="ECO:0000256" key="3">
    <source>
        <dbReference type="ARBA" id="ARBA00022722"/>
    </source>
</evidence>
<reference evidence="7 8" key="1">
    <citation type="submission" date="2021-05" db="EMBL/GenBank/DDBJ databases">
        <title>Fusibacter ferrireducens sp. nov., an anaerobic, sulfur- and Fe-reducing bacterium isolated from the mangrove sediment.</title>
        <authorList>
            <person name="Qiu D."/>
        </authorList>
    </citation>
    <scope>NUCLEOTIDE SEQUENCE [LARGE SCALE GENOMIC DNA]</scope>
    <source>
        <strain evidence="7 8">DSM 12116</strain>
    </source>
</reference>
<dbReference type="Proteomes" id="UP000746471">
    <property type="component" value="Unassembled WGS sequence"/>
</dbReference>
<evidence type="ECO:0000313" key="8">
    <source>
        <dbReference type="Proteomes" id="UP000746471"/>
    </source>
</evidence>
<evidence type="ECO:0000256" key="6">
    <source>
        <dbReference type="HAMAP-Rule" id="MF_00337"/>
    </source>
</evidence>
<dbReference type="GO" id="GO:0008855">
    <property type="term" value="F:exodeoxyribonuclease VII activity"/>
    <property type="evidence" value="ECO:0007669"/>
    <property type="project" value="UniProtKB-EC"/>
</dbReference>
<dbReference type="NCBIfam" id="TIGR01280">
    <property type="entry name" value="xseB"/>
    <property type="match status" value="1"/>
</dbReference>
<comment type="similarity">
    <text evidence="1 6">Belongs to the XseB family.</text>
</comment>
<evidence type="ECO:0000256" key="4">
    <source>
        <dbReference type="ARBA" id="ARBA00022801"/>
    </source>
</evidence>
<dbReference type="HAMAP" id="MF_00337">
    <property type="entry name" value="Exonuc_7_S"/>
    <property type="match status" value="1"/>
</dbReference>
<keyword evidence="4 6" id="KW-0378">Hydrolase</keyword>
<evidence type="ECO:0000256" key="1">
    <source>
        <dbReference type="ARBA" id="ARBA00009998"/>
    </source>
</evidence>
<dbReference type="InterPro" id="IPR003761">
    <property type="entry name" value="Exonuc_VII_S"/>
</dbReference>
<keyword evidence="3 6" id="KW-0540">Nuclease</keyword>
<gene>
    <name evidence="6 7" type="primary">xseB</name>
    <name evidence="7" type="ORF">KHM83_08435</name>
</gene>
<dbReference type="PANTHER" id="PTHR34137:SF1">
    <property type="entry name" value="EXODEOXYRIBONUCLEASE 7 SMALL SUBUNIT"/>
    <property type="match status" value="1"/>
</dbReference>
<comment type="function">
    <text evidence="6">Bidirectionally degrades single-stranded DNA into large acid-insoluble oligonucleotides, which are then degraded further into small acid-soluble oligonucleotides.</text>
</comment>
<dbReference type="PIRSF" id="PIRSF006488">
    <property type="entry name" value="Exonuc_VII_S"/>
    <property type="match status" value="1"/>
</dbReference>
<dbReference type="PANTHER" id="PTHR34137">
    <property type="entry name" value="EXODEOXYRIBONUCLEASE 7 SMALL SUBUNIT"/>
    <property type="match status" value="1"/>
</dbReference>
<dbReference type="EMBL" id="JAHBCL010000012">
    <property type="protein sequence ID" value="MBS7526702.1"/>
    <property type="molecule type" value="Genomic_DNA"/>
</dbReference>
<keyword evidence="5 6" id="KW-0269">Exonuclease</keyword>
<name>A0ABS5PP78_9FIRM</name>
<comment type="subcellular location">
    <subcellularLocation>
        <location evidence="6">Cytoplasm</location>
    </subcellularLocation>
</comment>
<dbReference type="SUPFAM" id="SSF116842">
    <property type="entry name" value="XseB-like"/>
    <property type="match status" value="1"/>
</dbReference>
<dbReference type="InterPro" id="IPR037004">
    <property type="entry name" value="Exonuc_VII_ssu_sf"/>
</dbReference>
<evidence type="ECO:0000313" key="7">
    <source>
        <dbReference type="EMBL" id="MBS7526702.1"/>
    </source>
</evidence>
<comment type="caution">
    <text evidence="7">The sequence shown here is derived from an EMBL/GenBank/DDBJ whole genome shotgun (WGS) entry which is preliminary data.</text>
</comment>
<evidence type="ECO:0000256" key="2">
    <source>
        <dbReference type="ARBA" id="ARBA00022490"/>
    </source>
</evidence>
<keyword evidence="8" id="KW-1185">Reference proteome</keyword>
<accession>A0ABS5PP78</accession>
<comment type="catalytic activity">
    <reaction evidence="6">
        <text>Exonucleolytic cleavage in either 5'- to 3'- or 3'- to 5'-direction to yield nucleoside 5'-phosphates.</text>
        <dbReference type="EC" id="3.1.11.6"/>
    </reaction>
</comment>
<comment type="subunit">
    <text evidence="6">Heterooligomer composed of large and small subunits.</text>
</comment>
<keyword evidence="2 6" id="KW-0963">Cytoplasm</keyword>
<evidence type="ECO:0000256" key="5">
    <source>
        <dbReference type="ARBA" id="ARBA00022839"/>
    </source>
</evidence>
<dbReference type="EC" id="3.1.11.6" evidence="6"/>
<dbReference type="RefSeq" id="WP_213236561.1">
    <property type="nucleotide sequence ID" value="NZ_JAHBCL010000012.1"/>
</dbReference>
<organism evidence="7 8">
    <name type="scientific">Fusibacter paucivorans</name>
    <dbReference type="NCBI Taxonomy" id="76009"/>
    <lineage>
        <taxon>Bacteria</taxon>
        <taxon>Bacillati</taxon>
        <taxon>Bacillota</taxon>
        <taxon>Clostridia</taxon>
        <taxon>Eubacteriales</taxon>
        <taxon>Eubacteriales Family XII. Incertae Sedis</taxon>
        <taxon>Fusibacter</taxon>
    </lineage>
</organism>
<proteinExistence type="inferred from homology"/>
<sequence>MAKLKEGFETKLEKLQAISTQLESGKLTLDEMLEAFEKGTALYRECNLILEDAEAKVNLIINEVETEPFEIKEEN</sequence>